<dbReference type="Pfam" id="PF04773">
    <property type="entry name" value="FecR"/>
    <property type="match status" value="1"/>
</dbReference>
<dbReference type="Gene3D" id="3.55.50.30">
    <property type="match status" value="1"/>
</dbReference>
<evidence type="ECO:0000259" key="1">
    <source>
        <dbReference type="Pfam" id="PF04773"/>
    </source>
</evidence>
<name>Q07N27_RHOP5</name>
<dbReference type="AlphaFoldDB" id="Q07N27"/>
<dbReference type="HOGENOM" id="CLU_050192_0_1_5"/>
<accession>Q07N27</accession>
<reference evidence="3" key="1">
    <citation type="submission" date="2006-09" db="EMBL/GenBank/DDBJ databases">
        <title>Complete sequence of Rhodopseudomonas palustris BisA53.</title>
        <authorList>
            <consortium name="US DOE Joint Genome Institute"/>
            <person name="Copeland A."/>
            <person name="Lucas S."/>
            <person name="Lapidus A."/>
            <person name="Barry K."/>
            <person name="Detter J.C."/>
            <person name="Glavina del Rio T."/>
            <person name="Hammon N."/>
            <person name="Israni S."/>
            <person name="Dalin E."/>
            <person name="Tice H."/>
            <person name="Pitluck S."/>
            <person name="Chain P."/>
            <person name="Malfatti S."/>
            <person name="Shin M."/>
            <person name="Vergez L."/>
            <person name="Schmutz J."/>
            <person name="Larimer F."/>
            <person name="Land M."/>
            <person name="Hauser L."/>
            <person name="Pelletier D.A."/>
            <person name="Kyrpides N."/>
            <person name="Kim E."/>
            <person name="Harwood C.S."/>
            <person name="Oda Y."/>
            <person name="Richardson P."/>
        </authorList>
    </citation>
    <scope>NUCLEOTIDE SEQUENCE [LARGE SCALE GENOMIC DNA]</scope>
    <source>
        <strain evidence="3">BisA53</strain>
    </source>
</reference>
<dbReference type="Gene3D" id="2.60.120.1440">
    <property type="match status" value="1"/>
</dbReference>
<dbReference type="STRING" id="316055.RPE_2720"/>
<dbReference type="eggNOG" id="COG3712">
    <property type="taxonomic scope" value="Bacteria"/>
</dbReference>
<organism evidence="3">
    <name type="scientific">Rhodopseudomonas palustris (strain BisA53)</name>
    <dbReference type="NCBI Taxonomy" id="316055"/>
    <lineage>
        <taxon>Bacteria</taxon>
        <taxon>Pseudomonadati</taxon>
        <taxon>Pseudomonadota</taxon>
        <taxon>Alphaproteobacteria</taxon>
        <taxon>Hyphomicrobiales</taxon>
        <taxon>Nitrobacteraceae</taxon>
        <taxon>Rhodopseudomonas</taxon>
    </lineage>
</organism>
<sequence>MSETGDHDGTAEPLRREAAEWILRLTSGEATKADLAALARWRASSVEHAAAFAEARSRWRLYGRALEQVARQDQAIPLAMSAPPRLIGRRAWIGGALAATAAAGAAVMVRPPLQLWPSVGELAADHRTATGEQRRLTLSDQVTLDMNTQTSLNLRAAIDQGERIELIAGEAAISTRSRTVELVAADGRALAEAAAFTVRRVGAEVSVSCLSGTVRVERGQQSASLAPSQQVSYSLHGLSTKTGIDIATAKGWLEGDLFFHDEPLSRVVDEVNRYRPGRIILMNAALGQRRITAHFKLNRLDVVISQLRGSLGARIASLPGGVVVVS</sequence>
<evidence type="ECO:0000259" key="2">
    <source>
        <dbReference type="Pfam" id="PF16220"/>
    </source>
</evidence>
<dbReference type="PIRSF" id="PIRSF018266">
    <property type="entry name" value="FecR"/>
    <property type="match status" value="1"/>
</dbReference>
<protein>
    <submittedName>
        <fullName evidence="3">Putative FecR</fullName>
    </submittedName>
</protein>
<dbReference type="OrthoDB" id="636724at2"/>
<dbReference type="EMBL" id="CP000463">
    <property type="protein sequence ID" value="ABJ06657.1"/>
    <property type="molecule type" value="Genomic_DNA"/>
</dbReference>
<dbReference type="PANTHER" id="PTHR30273">
    <property type="entry name" value="PERIPLASMIC SIGNAL SENSOR AND SIGMA FACTOR ACTIVATOR FECR-RELATED"/>
    <property type="match status" value="1"/>
</dbReference>
<feature type="domain" description="FecR protein" evidence="1">
    <location>
        <begin position="125"/>
        <end position="215"/>
    </location>
</feature>
<dbReference type="KEGG" id="rpe:RPE_2720"/>
<proteinExistence type="predicted"/>
<feature type="domain" description="FecR N-terminal" evidence="2">
    <location>
        <begin position="16"/>
        <end position="56"/>
    </location>
</feature>
<dbReference type="InterPro" id="IPR006860">
    <property type="entry name" value="FecR"/>
</dbReference>
<dbReference type="InterPro" id="IPR032623">
    <property type="entry name" value="FecR_N"/>
</dbReference>
<dbReference type="InterPro" id="IPR012373">
    <property type="entry name" value="Ferrdict_sens_TM"/>
</dbReference>
<evidence type="ECO:0000313" key="3">
    <source>
        <dbReference type="EMBL" id="ABJ06657.1"/>
    </source>
</evidence>
<dbReference type="Pfam" id="PF16220">
    <property type="entry name" value="DUF4880"/>
    <property type="match status" value="1"/>
</dbReference>
<dbReference type="GO" id="GO:0016989">
    <property type="term" value="F:sigma factor antagonist activity"/>
    <property type="evidence" value="ECO:0007669"/>
    <property type="project" value="TreeGrafter"/>
</dbReference>
<gene>
    <name evidence="3" type="ordered locus">RPE_2720</name>
</gene>
<dbReference type="PANTHER" id="PTHR30273:SF2">
    <property type="entry name" value="PROTEIN FECR"/>
    <property type="match status" value="1"/>
</dbReference>